<evidence type="ECO:0000313" key="3">
    <source>
        <dbReference type="EMBL" id="CAE0822213.1"/>
    </source>
</evidence>
<feature type="compositionally biased region" description="Polar residues" evidence="1">
    <location>
        <begin position="1"/>
        <end position="10"/>
    </location>
</feature>
<sequence>MTATRYQTFRNRSREAKVGGPEHLPSNQPPIILCVVPNIPWLMAELAYIHVKAPNKLPQLPKDHLTFRSSRTELVALTTPDRSNGRSAIAKQQLLSKHREKLLHEIQKKNQHNDCSTTGEDKLVHGPMDRNWSI</sequence>
<gene>
    <name evidence="2" type="ORF">EGYM00163_LOCUS33412</name>
    <name evidence="3" type="ORF">EGYM00163_LOCUS33413</name>
    <name evidence="4" type="ORF">EGYM00163_LOCUS33414</name>
</gene>
<dbReference type="AlphaFoldDB" id="A0A6T2D0W0"/>
<reference evidence="4" key="1">
    <citation type="submission" date="2021-01" db="EMBL/GenBank/DDBJ databases">
        <authorList>
            <person name="Corre E."/>
            <person name="Pelletier E."/>
            <person name="Niang G."/>
            <person name="Scheremetjew M."/>
            <person name="Finn R."/>
            <person name="Kale V."/>
            <person name="Holt S."/>
            <person name="Cochrane G."/>
            <person name="Meng A."/>
            <person name="Brown T."/>
            <person name="Cohen L."/>
        </authorList>
    </citation>
    <scope>NUCLEOTIDE SEQUENCE</scope>
    <source>
        <strain evidence="4">CCMP1594</strain>
    </source>
</reference>
<proteinExistence type="predicted"/>
<accession>A0A6T2D0W0</accession>
<dbReference type="EMBL" id="HBJA01096544">
    <property type="protein sequence ID" value="CAE0822212.1"/>
    <property type="molecule type" value="Transcribed_RNA"/>
</dbReference>
<name>A0A6T2D0W0_9EUGL</name>
<organism evidence="4">
    <name type="scientific">Eutreptiella gymnastica</name>
    <dbReference type="NCBI Taxonomy" id="73025"/>
    <lineage>
        <taxon>Eukaryota</taxon>
        <taxon>Discoba</taxon>
        <taxon>Euglenozoa</taxon>
        <taxon>Euglenida</taxon>
        <taxon>Spirocuta</taxon>
        <taxon>Euglenophyceae</taxon>
        <taxon>Eutreptiales</taxon>
        <taxon>Eutreptiaceae</taxon>
        <taxon>Eutreptiella</taxon>
    </lineage>
</organism>
<dbReference type="EMBL" id="HBJA01096546">
    <property type="protein sequence ID" value="CAE0822214.1"/>
    <property type="molecule type" value="Transcribed_RNA"/>
</dbReference>
<dbReference type="EMBL" id="HBJA01096545">
    <property type="protein sequence ID" value="CAE0822213.1"/>
    <property type="molecule type" value="Transcribed_RNA"/>
</dbReference>
<feature type="region of interest" description="Disordered" evidence="1">
    <location>
        <begin position="109"/>
        <end position="134"/>
    </location>
</feature>
<feature type="region of interest" description="Disordered" evidence="1">
    <location>
        <begin position="1"/>
        <end position="24"/>
    </location>
</feature>
<feature type="compositionally biased region" description="Basic and acidic residues" evidence="1">
    <location>
        <begin position="119"/>
        <end position="128"/>
    </location>
</feature>
<evidence type="ECO:0000313" key="4">
    <source>
        <dbReference type="EMBL" id="CAE0822214.1"/>
    </source>
</evidence>
<evidence type="ECO:0000313" key="2">
    <source>
        <dbReference type="EMBL" id="CAE0822212.1"/>
    </source>
</evidence>
<evidence type="ECO:0000256" key="1">
    <source>
        <dbReference type="SAM" id="MobiDB-lite"/>
    </source>
</evidence>
<protein>
    <submittedName>
        <fullName evidence="4">Uncharacterized protein</fullName>
    </submittedName>
</protein>